<proteinExistence type="predicted"/>
<keyword evidence="2" id="KW-1185">Reference proteome</keyword>
<dbReference type="RefSeq" id="WP_095494474.1">
    <property type="nucleotide sequence ID" value="NZ_NPKJ01000060.1"/>
</dbReference>
<dbReference type="AlphaFoldDB" id="A0A271LG17"/>
<reference evidence="1 2" key="1">
    <citation type="submission" date="2017-08" db="EMBL/GenBank/DDBJ databases">
        <title>Mesorhizobium wenxinae sp. nov., a novel rhizobial species isolated from root nodules of chickpea (Cicer arietinum L.).</title>
        <authorList>
            <person name="Zhang J."/>
        </authorList>
    </citation>
    <scope>NUCLEOTIDE SEQUENCE [LARGE SCALE GENOMIC DNA]</scope>
    <source>
        <strain evidence="1 2">SDW018</strain>
    </source>
</reference>
<accession>A0A271LG17</accession>
<protein>
    <submittedName>
        <fullName evidence="1">Uncharacterized protein</fullName>
    </submittedName>
</protein>
<evidence type="ECO:0000313" key="1">
    <source>
        <dbReference type="EMBL" id="PAQ07039.1"/>
    </source>
</evidence>
<dbReference type="EMBL" id="NPKJ01000060">
    <property type="protein sequence ID" value="PAQ07039.1"/>
    <property type="molecule type" value="Genomic_DNA"/>
</dbReference>
<dbReference type="OrthoDB" id="1352158at28211"/>
<name>A0A271LG17_9HYPH</name>
<dbReference type="Proteomes" id="UP000216442">
    <property type="component" value="Unassembled WGS sequence"/>
</dbReference>
<sequence length="88" mass="9957">MLILNRIEEMLKAASISDLNYDEKCPLALLTIASIEELVEAGEANPKILTYAKTVLRQDDDVRKAMVFYWIGQSRASDQVTVREILLT</sequence>
<organism evidence="1 2">
    <name type="scientific">Mesorhizobium temperatum</name>
    <dbReference type="NCBI Taxonomy" id="241416"/>
    <lineage>
        <taxon>Bacteria</taxon>
        <taxon>Pseudomonadati</taxon>
        <taxon>Pseudomonadota</taxon>
        <taxon>Alphaproteobacteria</taxon>
        <taxon>Hyphomicrobiales</taxon>
        <taxon>Phyllobacteriaceae</taxon>
        <taxon>Mesorhizobium</taxon>
    </lineage>
</organism>
<comment type="caution">
    <text evidence="1">The sequence shown here is derived from an EMBL/GenBank/DDBJ whole genome shotgun (WGS) entry which is preliminary data.</text>
</comment>
<evidence type="ECO:0000313" key="2">
    <source>
        <dbReference type="Proteomes" id="UP000216442"/>
    </source>
</evidence>
<gene>
    <name evidence="1" type="ORF">CIT26_21645</name>
</gene>